<evidence type="ECO:0000256" key="5">
    <source>
        <dbReference type="ARBA" id="ARBA00022840"/>
    </source>
</evidence>
<dbReference type="Pfam" id="PF02493">
    <property type="entry name" value="MORN"/>
    <property type="match status" value="7"/>
</dbReference>
<dbReference type="SMART" id="SM00330">
    <property type="entry name" value="PIPKc"/>
    <property type="match status" value="1"/>
</dbReference>
<dbReference type="Gene3D" id="2.20.110.10">
    <property type="entry name" value="Histone H3 K4-specific methyltransferase SET7/9 N-terminal domain"/>
    <property type="match status" value="2"/>
</dbReference>
<sequence>MFSFRPTQFHGRMSSLIGGAGKRGFSRMRRQVIGSDGDACVSPEAAVKGRSAGGICGGGKRVSPTTESVAVGAAMEVKKVLQNGDIYFGGFAEIVPHGRGKYLWADGCIYQGEWRNGKAAGKGKFSWPSGATYEGDFKGGVMEGYGVFVGANGETYHGLWTADRKHGYGKKSYANGDFYEGQWRRDFQEGQGRYVWGNGNQYIGEWRNGVISGEGVLICANGNRFDGQWENGLPKRSGGVFAWPDSCCYAGSCVKDSKNHQHLSEPTAIHKSSSQRISISSLGEKFPRLLPSRNRLSVDGAASRNSSSEKNFHRIYIWGSNGHAGDITCDIVDDIEPSVPYKNHSPEFCEGEFAGEVKKPGQTISKGHKNYDLAVQLQLGIRYSVGKPSSNQPIELIPSDFDPKEKFWTKFPNRGSKITPPHYSTEFKWKDYCPTVFRHLRQLFSVDPVDYVNEICKNDSLRELSSPGKSGSLFYLTQDDRFIIKTVRKSEVKVPFLLLPICSCCVDISLRLKFIAILRINAVFIIPPAIDVQVLIRMLASYCQHVRKYESSLVTKFYGVHCVKPNGGLKVRFIVTGNVFCSESRIHRRFDLKGSSYGRTIRKTEEKVDETTTLKDLDLNLVFHLQKPWFKKLIWQIERDCEFLEAESIMDYSLLVGLRFIDNKITDMDDSLSETTKFMDDSREQLTRLGVTMPARAEYVYDGRGLTTQPRSGEIYKAVLYFGIIDILQDYDISKKLEHAYKSLQADSTSISAVDPKLYSSRFRDFIGKIFVEDD</sequence>
<dbReference type="Gene3D" id="3.30.800.10">
    <property type="entry name" value="Phosphatidylinositol Phosphate Kinase II Beta"/>
    <property type="match status" value="1"/>
</dbReference>
<evidence type="ECO:0000259" key="7">
    <source>
        <dbReference type="PROSITE" id="PS51455"/>
    </source>
</evidence>
<dbReference type="PROSITE" id="PS51455">
    <property type="entry name" value="PIPK"/>
    <property type="match status" value="1"/>
</dbReference>
<keyword evidence="1 6" id="KW-0808">Transferase</keyword>
<evidence type="ECO:0000313" key="8">
    <source>
        <dbReference type="EMBL" id="KAK8942162.1"/>
    </source>
</evidence>
<dbReference type="InterPro" id="IPR027483">
    <property type="entry name" value="PInositol-4-P-4/5-kinase_C_sf"/>
</dbReference>
<dbReference type="InterPro" id="IPR027484">
    <property type="entry name" value="PInositol-4-P-5-kinase_N"/>
</dbReference>
<dbReference type="InterPro" id="IPR003409">
    <property type="entry name" value="MORN"/>
</dbReference>
<comment type="catalytic activity">
    <reaction evidence="6">
        <text>a 1,2-diacyl-sn-glycero-3-phospho-(1D-myo-inositol 4-phosphate) + ATP = a 1,2-diacyl-sn-glycero-3-phospho-(1D-myo-inositol-4,5-bisphosphate) + ADP + H(+)</text>
        <dbReference type="Rhea" id="RHEA:14425"/>
        <dbReference type="ChEBI" id="CHEBI:15378"/>
        <dbReference type="ChEBI" id="CHEBI:30616"/>
        <dbReference type="ChEBI" id="CHEBI:58178"/>
        <dbReference type="ChEBI" id="CHEBI:58456"/>
        <dbReference type="ChEBI" id="CHEBI:456216"/>
        <dbReference type="EC" id="2.7.1.68"/>
    </reaction>
</comment>
<dbReference type="PANTHER" id="PTHR23086">
    <property type="entry name" value="PHOSPHATIDYLINOSITOL-4-PHOSPHATE 5-KINASE"/>
    <property type="match status" value="1"/>
</dbReference>
<comment type="caution">
    <text evidence="8">The sequence shown here is derived from an EMBL/GenBank/DDBJ whole genome shotgun (WGS) entry which is preliminary data.</text>
</comment>
<evidence type="ECO:0000256" key="4">
    <source>
        <dbReference type="ARBA" id="ARBA00022777"/>
    </source>
</evidence>
<dbReference type="InterPro" id="IPR017163">
    <property type="entry name" value="PIno-4-P-5_kinase_pln"/>
</dbReference>
<proteinExistence type="predicted"/>
<dbReference type="SUPFAM" id="SSF56104">
    <property type="entry name" value="SAICAR synthase-like"/>
    <property type="match status" value="2"/>
</dbReference>
<evidence type="ECO:0000313" key="9">
    <source>
        <dbReference type="Proteomes" id="UP001412067"/>
    </source>
</evidence>
<dbReference type="EC" id="2.7.1.68" evidence="6"/>
<evidence type="ECO:0000256" key="6">
    <source>
        <dbReference type="PIRNR" id="PIRNR037274"/>
    </source>
</evidence>
<dbReference type="Gene3D" id="3.30.810.10">
    <property type="entry name" value="2-Layer Sandwich"/>
    <property type="match status" value="1"/>
</dbReference>
<dbReference type="PIRSF" id="PIRSF037274">
    <property type="entry name" value="PIP5K_plant_prd"/>
    <property type="match status" value="1"/>
</dbReference>
<dbReference type="CDD" id="cd17302">
    <property type="entry name" value="PIPKc_AtPIP5K_like"/>
    <property type="match status" value="1"/>
</dbReference>
<dbReference type="Pfam" id="PF01504">
    <property type="entry name" value="PIP5K"/>
    <property type="match status" value="2"/>
</dbReference>
<keyword evidence="3 6" id="KW-0547">Nucleotide-binding</keyword>
<evidence type="ECO:0000256" key="1">
    <source>
        <dbReference type="ARBA" id="ARBA00022679"/>
    </source>
</evidence>
<reference evidence="8 9" key="1">
    <citation type="journal article" date="2022" name="Nat. Plants">
        <title>Genomes of leafy and leafless Platanthera orchids illuminate the evolution of mycoheterotrophy.</title>
        <authorList>
            <person name="Li M.H."/>
            <person name="Liu K.W."/>
            <person name="Li Z."/>
            <person name="Lu H.C."/>
            <person name="Ye Q.L."/>
            <person name="Zhang D."/>
            <person name="Wang J.Y."/>
            <person name="Li Y.F."/>
            <person name="Zhong Z.M."/>
            <person name="Liu X."/>
            <person name="Yu X."/>
            <person name="Liu D.K."/>
            <person name="Tu X.D."/>
            <person name="Liu B."/>
            <person name="Hao Y."/>
            <person name="Liao X.Y."/>
            <person name="Jiang Y.T."/>
            <person name="Sun W.H."/>
            <person name="Chen J."/>
            <person name="Chen Y.Q."/>
            <person name="Ai Y."/>
            <person name="Zhai J.W."/>
            <person name="Wu S.S."/>
            <person name="Zhou Z."/>
            <person name="Hsiao Y.Y."/>
            <person name="Wu W.L."/>
            <person name="Chen Y.Y."/>
            <person name="Lin Y.F."/>
            <person name="Hsu J.L."/>
            <person name="Li C.Y."/>
            <person name="Wang Z.W."/>
            <person name="Zhao X."/>
            <person name="Zhong W.Y."/>
            <person name="Ma X.K."/>
            <person name="Ma L."/>
            <person name="Huang J."/>
            <person name="Chen G.Z."/>
            <person name="Huang M.Z."/>
            <person name="Huang L."/>
            <person name="Peng D.H."/>
            <person name="Luo Y.B."/>
            <person name="Zou S.Q."/>
            <person name="Chen S.P."/>
            <person name="Lan S."/>
            <person name="Tsai W.C."/>
            <person name="Van de Peer Y."/>
            <person name="Liu Z.J."/>
        </authorList>
    </citation>
    <scope>NUCLEOTIDE SEQUENCE [LARGE SCALE GENOMIC DNA]</scope>
    <source>
        <strain evidence="8">Lor288</strain>
    </source>
</reference>
<accession>A0ABR2LJ76</accession>
<dbReference type="InterPro" id="IPR023610">
    <property type="entry name" value="PInositol-4/5-P-5/4-kinase"/>
</dbReference>
<protein>
    <recommendedName>
        <fullName evidence="6">Phosphatidylinositol 4-phosphate 5-kinase</fullName>
        <ecNumber evidence="6">2.7.1.68</ecNumber>
    </recommendedName>
</protein>
<dbReference type="InterPro" id="IPR002498">
    <property type="entry name" value="PInositol-4-P-4/5-kinase_core"/>
</dbReference>
<feature type="domain" description="PIPK" evidence="7">
    <location>
        <begin position="369"/>
        <end position="771"/>
    </location>
</feature>
<keyword evidence="2" id="KW-0677">Repeat</keyword>
<keyword evidence="5 6" id="KW-0067">ATP-binding</keyword>
<evidence type="ECO:0000256" key="3">
    <source>
        <dbReference type="ARBA" id="ARBA00022741"/>
    </source>
</evidence>
<keyword evidence="9" id="KW-1185">Reference proteome</keyword>
<organism evidence="8 9">
    <name type="scientific">Platanthera guangdongensis</name>
    <dbReference type="NCBI Taxonomy" id="2320717"/>
    <lineage>
        <taxon>Eukaryota</taxon>
        <taxon>Viridiplantae</taxon>
        <taxon>Streptophyta</taxon>
        <taxon>Embryophyta</taxon>
        <taxon>Tracheophyta</taxon>
        <taxon>Spermatophyta</taxon>
        <taxon>Magnoliopsida</taxon>
        <taxon>Liliopsida</taxon>
        <taxon>Asparagales</taxon>
        <taxon>Orchidaceae</taxon>
        <taxon>Orchidoideae</taxon>
        <taxon>Orchideae</taxon>
        <taxon>Orchidinae</taxon>
        <taxon>Platanthera</taxon>
    </lineage>
</organism>
<dbReference type="Proteomes" id="UP001412067">
    <property type="component" value="Unassembled WGS sequence"/>
</dbReference>
<dbReference type="SUPFAM" id="SSF82185">
    <property type="entry name" value="Histone H3 K4-specific methyltransferase SET7/9 N-terminal domain"/>
    <property type="match status" value="2"/>
</dbReference>
<name>A0ABR2LJ76_9ASPA</name>
<dbReference type="SMART" id="SM00698">
    <property type="entry name" value="MORN"/>
    <property type="match status" value="7"/>
</dbReference>
<dbReference type="EMBL" id="JBBWWR010000019">
    <property type="protein sequence ID" value="KAK8942162.1"/>
    <property type="molecule type" value="Genomic_DNA"/>
</dbReference>
<evidence type="ECO:0000256" key="2">
    <source>
        <dbReference type="ARBA" id="ARBA00022737"/>
    </source>
</evidence>
<gene>
    <name evidence="8" type="primary">PIP5K2</name>
    <name evidence="8" type="ORF">KSP40_PGU010743</name>
</gene>
<dbReference type="PANTHER" id="PTHR23086:SF140">
    <property type="entry name" value="PHOSPHATIDYLINOSITOL 4-PHOSPHATE 5-KINASE 2"/>
    <property type="match status" value="1"/>
</dbReference>
<keyword evidence="4 6" id="KW-0418">Kinase</keyword>